<dbReference type="AlphaFoldDB" id="Q10I69"/>
<dbReference type="EMBL" id="AC084767">
    <property type="protein sequence ID" value="AAX95617.1"/>
    <property type="molecule type" value="Genomic_DNA"/>
</dbReference>
<evidence type="ECO:0000256" key="2">
    <source>
        <dbReference type="SAM" id="MobiDB-lite"/>
    </source>
</evidence>
<dbReference type="PANTHER" id="PTHR33026:SF7">
    <property type="entry name" value="OS03G0100275 PROTEIN"/>
    <property type="match status" value="1"/>
</dbReference>
<proteinExistence type="predicted"/>
<dbReference type="InterPro" id="IPR007321">
    <property type="entry name" value="Transposase_28"/>
</dbReference>
<feature type="domain" description="Transposase (putative) gypsy type" evidence="3">
    <location>
        <begin position="56"/>
        <end position="123"/>
    </location>
</feature>
<feature type="region of interest" description="Disordered" evidence="2">
    <location>
        <begin position="296"/>
        <end position="518"/>
    </location>
</feature>
<reference evidence="5" key="2">
    <citation type="journal article" date="2008" name="Nucleic Acids Res.">
        <title>The rice annotation project database (RAP-DB): 2008 update.</title>
        <authorList>
            <consortium name="The rice annotation project (RAP)"/>
        </authorList>
    </citation>
    <scope>GENOME REANNOTATION</scope>
    <source>
        <strain evidence="5">cv. Nipponbare</strain>
    </source>
</reference>
<name>Q10I69_ORYSJ</name>
<feature type="compositionally biased region" description="Basic and acidic residues" evidence="2">
    <location>
        <begin position="466"/>
        <end position="475"/>
    </location>
</feature>
<feature type="coiled-coil region" evidence="1">
    <location>
        <begin position="534"/>
        <end position="600"/>
    </location>
</feature>
<organism evidence="4 5">
    <name type="scientific">Oryza sativa subsp. japonica</name>
    <name type="common">Rice</name>
    <dbReference type="NCBI Taxonomy" id="39947"/>
    <lineage>
        <taxon>Eukaryota</taxon>
        <taxon>Viridiplantae</taxon>
        <taxon>Streptophyta</taxon>
        <taxon>Embryophyta</taxon>
        <taxon>Tracheophyta</taxon>
        <taxon>Spermatophyta</taxon>
        <taxon>Magnoliopsida</taxon>
        <taxon>Liliopsida</taxon>
        <taxon>Poales</taxon>
        <taxon>Poaceae</taxon>
        <taxon>BOP clade</taxon>
        <taxon>Oryzoideae</taxon>
        <taxon>Oryzeae</taxon>
        <taxon>Oryzinae</taxon>
        <taxon>Oryza</taxon>
        <taxon>Oryza sativa</taxon>
    </lineage>
</organism>
<feature type="compositionally biased region" description="Basic and acidic residues" evidence="2">
    <location>
        <begin position="402"/>
        <end position="411"/>
    </location>
</feature>
<evidence type="ECO:0000313" key="5">
    <source>
        <dbReference type="Proteomes" id="UP000000763"/>
    </source>
</evidence>
<evidence type="ECO:0000313" key="4">
    <source>
        <dbReference type="EMBL" id="AAX95617.1"/>
    </source>
</evidence>
<feature type="compositionally biased region" description="Basic and acidic residues" evidence="2">
    <location>
        <begin position="487"/>
        <end position="508"/>
    </location>
</feature>
<feature type="compositionally biased region" description="Basic and acidic residues" evidence="2">
    <location>
        <begin position="356"/>
        <end position="366"/>
    </location>
</feature>
<evidence type="ECO:0000259" key="3">
    <source>
        <dbReference type="Pfam" id="PF04195"/>
    </source>
</evidence>
<dbReference type="PANTHER" id="PTHR33026">
    <property type="entry name" value="OS06G0360600 PROTEIN"/>
    <property type="match status" value="1"/>
</dbReference>
<sequence length="752" mass="83920">MAEERESFESQWAPSDVTEENLKEMVAHGVLLTKEIIGWRPAYGEAFPTPDTHEVVVFSHFFYGGFSLPTSKFFREILEFYGISLHHLNPNSIVHIANFIHACKAFLGIRPHFALFRRIFFLKPQPNKSKPCVVGGAGFQLRGTLSQKYFFMPFKTSNKGWHANWFYVQNPELALPEYSCLPPVYQDTWNSLPMGDEAVQALTLMERMLKLKEQGLQGEQITRHFIKSRLAPIKERSRTAFEFDGKNDPNREDPESLEFKIMKERMYKIFLTGIVVSYSHLLPVVPYNAFNPPPPEFSLMKSDPPTAQCRSPRRQTGQASGSPKFQPTVQPSSPKPTNQSGSQKRKLVLSDDEGDNAEKTLSKEVTGKQPKQANPKKKTSSRPIPKIRKSSRKPSDIALSGKDPESTDKETGSTTTKETGPTDENHPTGDQPATDNVKTGDEPPTGNQSAEAEADANQEPPTRDQSGMEHNKDIPETDAQASSPPPKDTDTGPKSSSSDKRIHLRNEAKTTTLEKLVPHLGTLEATRTQLHETRELARKTEHDLRDRIAELQDSNFELSGSSKGCITVQAAKITELEKRIKALEKDKGELTKRRDSALKDVEDRKIKSQAQFEVLVNKIKKLEGARDEGTNAATPLIQAMFFNNNGPSTFDVVEIFDKLRTTPDTYFKNIKEAGCMGASMALAMTKSLYPKIDIDAIDCFADGTSEEDALDLINNAQKAADKIAADVVERFQDNNLGPTGSDESDDEKTESN</sequence>
<feature type="compositionally biased region" description="Polar residues" evidence="2">
    <location>
        <begin position="314"/>
        <end position="342"/>
    </location>
</feature>
<feature type="region of interest" description="Disordered" evidence="2">
    <location>
        <begin position="731"/>
        <end position="752"/>
    </location>
</feature>
<dbReference type="Pfam" id="PF04195">
    <property type="entry name" value="Transposase_28"/>
    <property type="match status" value="1"/>
</dbReference>
<evidence type="ECO:0000256" key="1">
    <source>
        <dbReference type="SAM" id="Coils"/>
    </source>
</evidence>
<dbReference type="Proteomes" id="UP000000763">
    <property type="component" value="Chromosome 3"/>
</dbReference>
<reference evidence="5" key="1">
    <citation type="journal article" date="2005" name="Nature">
        <title>The map-based sequence of the rice genome.</title>
        <authorList>
            <consortium name="International rice genome sequencing project (IRGSP)"/>
            <person name="Matsumoto T."/>
            <person name="Wu J."/>
            <person name="Kanamori H."/>
            <person name="Katayose Y."/>
            <person name="Fujisawa M."/>
            <person name="Namiki N."/>
            <person name="Mizuno H."/>
            <person name="Yamamoto K."/>
            <person name="Antonio B.A."/>
            <person name="Baba T."/>
            <person name="Sakata K."/>
            <person name="Nagamura Y."/>
            <person name="Aoki H."/>
            <person name="Arikawa K."/>
            <person name="Arita K."/>
            <person name="Bito T."/>
            <person name="Chiden Y."/>
            <person name="Fujitsuka N."/>
            <person name="Fukunaka R."/>
            <person name="Hamada M."/>
            <person name="Harada C."/>
            <person name="Hayashi A."/>
            <person name="Hijishita S."/>
            <person name="Honda M."/>
            <person name="Hosokawa S."/>
            <person name="Ichikawa Y."/>
            <person name="Idonuma A."/>
            <person name="Iijima M."/>
            <person name="Ikeda M."/>
            <person name="Ikeno M."/>
            <person name="Ito K."/>
            <person name="Ito S."/>
            <person name="Ito T."/>
            <person name="Ito Y."/>
            <person name="Ito Y."/>
            <person name="Iwabuchi A."/>
            <person name="Kamiya K."/>
            <person name="Karasawa W."/>
            <person name="Kurita K."/>
            <person name="Katagiri S."/>
            <person name="Kikuta A."/>
            <person name="Kobayashi H."/>
            <person name="Kobayashi N."/>
            <person name="Machita K."/>
            <person name="Maehara T."/>
            <person name="Masukawa M."/>
            <person name="Mizubayashi T."/>
            <person name="Mukai Y."/>
            <person name="Nagasaki H."/>
            <person name="Nagata Y."/>
            <person name="Naito S."/>
            <person name="Nakashima M."/>
            <person name="Nakama Y."/>
            <person name="Nakamichi Y."/>
            <person name="Nakamura M."/>
            <person name="Meguro A."/>
            <person name="Negishi M."/>
            <person name="Ohta I."/>
            <person name="Ohta T."/>
            <person name="Okamoto M."/>
            <person name="Ono N."/>
            <person name="Saji S."/>
            <person name="Sakaguchi M."/>
            <person name="Sakai K."/>
            <person name="Shibata M."/>
            <person name="Shimokawa T."/>
            <person name="Song J."/>
            <person name="Takazaki Y."/>
            <person name="Terasawa K."/>
            <person name="Tsugane M."/>
            <person name="Tsuji K."/>
            <person name="Ueda S."/>
            <person name="Waki K."/>
            <person name="Yamagata H."/>
            <person name="Yamamoto M."/>
            <person name="Yamamoto S."/>
            <person name="Yamane H."/>
            <person name="Yoshiki S."/>
            <person name="Yoshihara R."/>
            <person name="Yukawa K."/>
            <person name="Zhong H."/>
            <person name="Yano M."/>
            <person name="Yuan Q."/>
            <person name="Ouyang S."/>
            <person name="Liu J."/>
            <person name="Jones K.M."/>
            <person name="Gansberger K."/>
            <person name="Moffat K."/>
            <person name="Hill J."/>
            <person name="Bera J."/>
            <person name="Fadrosh D."/>
            <person name="Jin S."/>
            <person name="Johri S."/>
            <person name="Kim M."/>
            <person name="Overton L."/>
            <person name="Reardon M."/>
            <person name="Tsitrin T."/>
            <person name="Vuong H."/>
            <person name="Weaver B."/>
            <person name="Ciecko A."/>
            <person name="Tallon L."/>
            <person name="Jackson J."/>
            <person name="Pai G."/>
            <person name="Aken S.V."/>
            <person name="Utterback T."/>
            <person name="Reidmuller S."/>
            <person name="Feldblyum T."/>
            <person name="Hsiao J."/>
            <person name="Zismann V."/>
            <person name="Iobst S."/>
            <person name="de Vazeille A.R."/>
            <person name="Buell C.R."/>
            <person name="Ying K."/>
            <person name="Li Y."/>
            <person name="Lu T."/>
            <person name="Huang Y."/>
            <person name="Zhao Q."/>
            <person name="Feng Q."/>
            <person name="Zhang L."/>
            <person name="Zhu J."/>
            <person name="Weng Q."/>
            <person name="Mu J."/>
            <person name="Lu Y."/>
            <person name="Fan D."/>
            <person name="Liu Y."/>
            <person name="Guan J."/>
            <person name="Zhang Y."/>
            <person name="Yu S."/>
            <person name="Liu X."/>
            <person name="Zhang Y."/>
            <person name="Hong G."/>
            <person name="Han B."/>
            <person name="Choisne N."/>
            <person name="Demange N."/>
            <person name="Orjeda G."/>
            <person name="Samain S."/>
            <person name="Cattolico L."/>
            <person name="Pelletier E."/>
            <person name="Couloux A."/>
            <person name="Segurens B."/>
            <person name="Wincker P."/>
            <person name="D'Hont A."/>
            <person name="Scarpelli C."/>
            <person name="Weissenbach J."/>
            <person name="Salanoubat M."/>
            <person name="Quetier F."/>
            <person name="Yu Y."/>
            <person name="Kim H.R."/>
            <person name="Rambo T."/>
            <person name="Currie J."/>
            <person name="Collura K."/>
            <person name="Luo M."/>
            <person name="Yang T."/>
            <person name="Ammiraju J.S.S."/>
            <person name="Engler F."/>
            <person name="Soderlund C."/>
            <person name="Wing R.A."/>
            <person name="Palmer L.E."/>
            <person name="de la Bastide M."/>
            <person name="Spiegel L."/>
            <person name="Nascimento L."/>
            <person name="Zutavern T."/>
            <person name="O'Shaughnessy A."/>
            <person name="Dike S."/>
            <person name="Dedhia N."/>
            <person name="Preston R."/>
            <person name="Balija V."/>
            <person name="McCombie W.R."/>
            <person name="Chow T."/>
            <person name="Chen H."/>
            <person name="Chung M."/>
            <person name="Chen C."/>
            <person name="Shaw J."/>
            <person name="Wu H."/>
            <person name="Hsiao K."/>
            <person name="Chao Y."/>
            <person name="Chu M."/>
            <person name="Cheng C."/>
            <person name="Hour A."/>
            <person name="Lee P."/>
            <person name="Lin S."/>
            <person name="Lin Y."/>
            <person name="Liou J."/>
            <person name="Liu S."/>
            <person name="Hsing Y."/>
            <person name="Raghuvanshi S."/>
            <person name="Mohanty A."/>
            <person name="Bharti A.K."/>
            <person name="Gaur A."/>
            <person name="Gupta V."/>
            <person name="Kumar D."/>
            <person name="Ravi V."/>
            <person name="Vij S."/>
            <person name="Kapur A."/>
            <person name="Khurana P."/>
            <person name="Khurana P."/>
            <person name="Khurana J.P."/>
            <person name="Tyagi A.K."/>
            <person name="Gaikwad K."/>
            <person name="Singh A."/>
            <person name="Dalal V."/>
            <person name="Srivastava S."/>
            <person name="Dixit A."/>
            <person name="Pal A.K."/>
            <person name="Ghazi I.A."/>
            <person name="Yadav M."/>
            <person name="Pandit A."/>
            <person name="Bhargava A."/>
            <person name="Sureshbabu K."/>
            <person name="Batra K."/>
            <person name="Sharma T.R."/>
            <person name="Mohapatra T."/>
            <person name="Singh N.K."/>
            <person name="Messing J."/>
            <person name="Nelson A.B."/>
            <person name="Fuks G."/>
            <person name="Kavchok S."/>
            <person name="Keizer G."/>
            <person name="Linton E."/>
            <person name="Llaca V."/>
            <person name="Song R."/>
            <person name="Tanyolac B."/>
            <person name="Young S."/>
            <person name="Ho-Il K."/>
            <person name="Hahn J.H."/>
            <person name="Sangsakoo G."/>
            <person name="Vanavichit A."/>
            <person name="de Mattos Luiz.A.T."/>
            <person name="Zimmer P.D."/>
            <person name="Malone G."/>
            <person name="Dellagostin O."/>
            <person name="de Oliveira A.C."/>
            <person name="Bevan M."/>
            <person name="Bancroft I."/>
            <person name="Minx P."/>
            <person name="Cordum H."/>
            <person name="Wilson R."/>
            <person name="Cheng Z."/>
            <person name="Jin W."/>
            <person name="Jiang J."/>
            <person name="Leong S.A."/>
            <person name="Iwama H."/>
            <person name="Gojobori T."/>
            <person name="Itoh T."/>
            <person name="Niimura Y."/>
            <person name="Fujii Y."/>
            <person name="Habara T."/>
            <person name="Sakai H."/>
            <person name="Sato Y."/>
            <person name="Wilson G."/>
            <person name="Kumar K."/>
            <person name="McCouch S."/>
            <person name="Juretic N."/>
            <person name="Hoen D."/>
            <person name="Wright S."/>
            <person name="Bruskiewich R."/>
            <person name="Bureau T."/>
            <person name="Miyao A."/>
            <person name="Hirochika H."/>
            <person name="Nishikawa T."/>
            <person name="Kadowaki K."/>
            <person name="Sugiura M."/>
            <person name="Burr B."/>
            <person name="Sasaki T."/>
        </authorList>
    </citation>
    <scope>NUCLEOTIDE SEQUENCE [LARGE SCALE GENOMIC DNA]</scope>
    <source>
        <strain evidence="5">cv. Nipponbare</strain>
    </source>
</reference>
<feature type="compositionally biased region" description="Basic residues" evidence="2">
    <location>
        <begin position="374"/>
        <end position="392"/>
    </location>
</feature>
<keyword evidence="1" id="KW-0175">Coiled coil</keyword>
<feature type="compositionally biased region" description="Acidic residues" evidence="2">
    <location>
        <begin position="742"/>
        <end position="752"/>
    </location>
</feature>
<accession>Q10I69</accession>
<protein>
    <submittedName>
        <fullName evidence="4">Gypsy type transposon, putative</fullName>
    </submittedName>
</protein>